<sequence>MCLSIPSQVVEIHEDEQAVTVDTMGVKRKVSSHLMVDPLVLGDYVLIHIGFVMNKIDPEDALASLELYQEIVEKLEQEEQAS</sequence>
<dbReference type="PRINTS" id="PR00445">
    <property type="entry name" value="HUPFHYPC"/>
</dbReference>
<evidence type="ECO:0000256" key="1">
    <source>
        <dbReference type="ARBA" id="ARBA00006018"/>
    </source>
</evidence>
<keyword evidence="3" id="KW-1185">Reference proteome</keyword>
<evidence type="ECO:0000313" key="2">
    <source>
        <dbReference type="EMBL" id="WOT03676.1"/>
    </source>
</evidence>
<dbReference type="PANTHER" id="PTHR35177:SF2">
    <property type="entry name" value="HYDROGENASE MATURATION FACTOR HYBG"/>
    <property type="match status" value="1"/>
</dbReference>
<name>A0ABZ0JU50_9GAMM</name>
<protein>
    <submittedName>
        <fullName evidence="2">HypC/HybG/HupF family hydrogenase formation chaperone</fullName>
    </submittedName>
</protein>
<organism evidence="2 3">
    <name type="scientific">Shewanella youngdeokensis</name>
    <dbReference type="NCBI Taxonomy" id="2999068"/>
    <lineage>
        <taxon>Bacteria</taxon>
        <taxon>Pseudomonadati</taxon>
        <taxon>Pseudomonadota</taxon>
        <taxon>Gammaproteobacteria</taxon>
        <taxon>Alteromonadales</taxon>
        <taxon>Shewanellaceae</taxon>
        <taxon>Shewanella</taxon>
    </lineage>
</organism>
<dbReference type="PANTHER" id="PTHR35177">
    <property type="entry name" value="HYDROGENASE MATURATION FACTOR HYBG"/>
    <property type="match status" value="1"/>
</dbReference>
<accession>A0ABZ0JU50</accession>
<dbReference type="InterPro" id="IPR001109">
    <property type="entry name" value="Hydrogenase_HupF/HypC"/>
</dbReference>
<evidence type="ECO:0000313" key="3">
    <source>
        <dbReference type="Proteomes" id="UP001529491"/>
    </source>
</evidence>
<dbReference type="RefSeq" id="WP_310471301.1">
    <property type="nucleotide sequence ID" value="NZ_CP136522.1"/>
</dbReference>
<dbReference type="NCBIfam" id="TIGR00074">
    <property type="entry name" value="hypC_hupF"/>
    <property type="match status" value="1"/>
</dbReference>
<dbReference type="Pfam" id="PF01455">
    <property type="entry name" value="HupF_HypC"/>
    <property type="match status" value="1"/>
</dbReference>
<reference evidence="2 3" key="1">
    <citation type="submission" date="2023-10" db="EMBL/GenBank/DDBJ databases">
        <title>Complete genome sequence of Shewanella sp. DAU334.</title>
        <authorList>
            <person name="Lee Y.-S."/>
            <person name="Jeong H.-R."/>
            <person name="Hwang E.-J."/>
            <person name="Choi Y.-L."/>
            <person name="Kim G.-D."/>
        </authorList>
    </citation>
    <scope>NUCLEOTIDE SEQUENCE [LARGE SCALE GENOMIC DNA]</scope>
    <source>
        <strain evidence="2 3">DAU334</strain>
    </source>
</reference>
<dbReference type="Proteomes" id="UP001529491">
    <property type="component" value="Chromosome"/>
</dbReference>
<dbReference type="SUPFAM" id="SSF159127">
    <property type="entry name" value="HupF/HypC-like"/>
    <property type="match status" value="1"/>
</dbReference>
<dbReference type="EMBL" id="CP136522">
    <property type="protein sequence ID" value="WOT03676.1"/>
    <property type="molecule type" value="Genomic_DNA"/>
</dbReference>
<proteinExistence type="inferred from homology"/>
<gene>
    <name evidence="2" type="ORF">RGE70_09940</name>
</gene>
<comment type="similarity">
    <text evidence="1">Belongs to the HupF/HypC family.</text>
</comment>
<dbReference type="Gene3D" id="2.30.30.140">
    <property type="match status" value="1"/>
</dbReference>